<dbReference type="SUPFAM" id="SSF53335">
    <property type="entry name" value="S-adenosyl-L-methionine-dependent methyltransferases"/>
    <property type="match status" value="1"/>
</dbReference>
<keyword evidence="1" id="KW-0808">Transferase</keyword>
<protein>
    <submittedName>
        <fullName evidence="1">Branched-chain-amino-acid aminotransferase-like protein 2</fullName>
    </submittedName>
</protein>
<keyword evidence="1" id="KW-0032">Aminotransferase</keyword>
<gene>
    <name evidence="1" type="ORF">TSPGSL018_8405</name>
</gene>
<dbReference type="AlphaFoldDB" id="A0A061RCS9"/>
<organism evidence="1">
    <name type="scientific">Tetraselmis sp. GSL018</name>
    <dbReference type="NCBI Taxonomy" id="582737"/>
    <lineage>
        <taxon>Eukaryota</taxon>
        <taxon>Viridiplantae</taxon>
        <taxon>Chlorophyta</taxon>
        <taxon>core chlorophytes</taxon>
        <taxon>Chlorodendrophyceae</taxon>
        <taxon>Chlorodendrales</taxon>
        <taxon>Chlorodendraceae</taxon>
        <taxon>Tetraselmis</taxon>
    </lineage>
</organism>
<evidence type="ECO:0000313" key="1">
    <source>
        <dbReference type="EMBL" id="JAC68569.1"/>
    </source>
</evidence>
<dbReference type="PANTHER" id="PTHR14614">
    <property type="entry name" value="HEPATOCELLULAR CARCINOMA-ASSOCIATED ANTIGEN"/>
    <property type="match status" value="1"/>
</dbReference>
<dbReference type="Gene3D" id="3.40.50.150">
    <property type="entry name" value="Vaccinia Virus protein VP39"/>
    <property type="match status" value="1"/>
</dbReference>
<sequence length="393" mass="43716">MLGYSPQKLLNCGQDYSNSRTFWLLLTSLWQNKPALEVIQYALLLEQGKFGLDAQEAFHFACFRHEITKKYPVSISYYERLLKAAMDTAEKHGHGYLDELVEEYCQLKAKGQTSVHQLQEARLGWGFKTFVYAPKVDGLSSIQEFSGRELSLDFVRKCLKNSFTQATGTAKFGLLSLHVSKNMLEGSTGCHEWEAGLKLGEFVLSDTNLVRERCCLELGCGAGALAVCVLRAGARHVICTDGDAGALENCRQNIERNVSELLASQAPTRPRIEYQQLRWEDGWHGDASPSVVLGADLLYDPGVIPSLVEILRSALSPKGRLAVERRPFALIATTVRNDSTVESFVTRAVQRGLRVEEVASPAGKEDVEFVDVPMLQNPLARIVVHRIESQDLP</sequence>
<dbReference type="InterPro" id="IPR029063">
    <property type="entry name" value="SAM-dependent_MTases_sf"/>
</dbReference>
<dbReference type="InterPro" id="IPR019410">
    <property type="entry name" value="Methyltransf_16"/>
</dbReference>
<proteinExistence type="predicted"/>
<accession>A0A061RCS9</accession>
<dbReference type="PANTHER" id="PTHR14614:SF130">
    <property type="entry name" value="PROTEIN-LYSINE N-METHYLTRANSFERASE EEF2KMT"/>
    <property type="match status" value="1"/>
</dbReference>
<dbReference type="CDD" id="cd02440">
    <property type="entry name" value="AdoMet_MTases"/>
    <property type="match status" value="1"/>
</dbReference>
<reference evidence="1" key="1">
    <citation type="submission" date="2014-05" db="EMBL/GenBank/DDBJ databases">
        <title>The transcriptome of the halophilic microalga Tetraselmis sp. GSL018 isolated from the Great Salt Lake, Utah.</title>
        <authorList>
            <person name="Jinkerson R.E."/>
            <person name="D'Adamo S."/>
            <person name="Posewitz M.C."/>
        </authorList>
    </citation>
    <scope>NUCLEOTIDE SEQUENCE</scope>
    <source>
        <strain evidence="1">GSL018</strain>
    </source>
</reference>
<name>A0A061RCS9_9CHLO</name>
<dbReference type="GO" id="GO:0008483">
    <property type="term" value="F:transaminase activity"/>
    <property type="evidence" value="ECO:0007669"/>
    <property type="project" value="UniProtKB-KW"/>
</dbReference>
<dbReference type="EMBL" id="GBEZ01017799">
    <property type="protein sequence ID" value="JAC68569.1"/>
    <property type="molecule type" value="Transcribed_RNA"/>
</dbReference>
<dbReference type="Pfam" id="PF10294">
    <property type="entry name" value="Methyltransf_16"/>
    <property type="match status" value="1"/>
</dbReference>